<evidence type="ECO:0000256" key="2">
    <source>
        <dbReference type="ARBA" id="ARBA00009774"/>
    </source>
</evidence>
<dbReference type="PANTHER" id="PTHR43588:SF1">
    <property type="entry name" value="COBALT-PRECORRIN-8 METHYLMUTASE"/>
    <property type="match status" value="1"/>
</dbReference>
<dbReference type="InterPro" id="IPR036588">
    <property type="entry name" value="CobH/CbiC_sf"/>
</dbReference>
<dbReference type="GO" id="GO:0016993">
    <property type="term" value="F:precorrin-8X methylmutase activity"/>
    <property type="evidence" value="ECO:0007669"/>
    <property type="project" value="InterPro"/>
</dbReference>
<dbReference type="EMBL" id="FLYE01000044">
    <property type="protein sequence ID" value="SCA57360.1"/>
    <property type="molecule type" value="Genomic_DNA"/>
</dbReference>
<evidence type="ECO:0000256" key="4">
    <source>
        <dbReference type="ARBA" id="ARBA00023235"/>
    </source>
</evidence>
<evidence type="ECO:0000313" key="7">
    <source>
        <dbReference type="Proteomes" id="UP000231658"/>
    </source>
</evidence>
<feature type="domain" description="Cobalamin biosynthesis precorrin-8X methylmutase CobH/CbiC" evidence="5">
    <location>
        <begin position="313"/>
        <end position="511"/>
    </location>
</feature>
<evidence type="ECO:0000259" key="5">
    <source>
        <dbReference type="Pfam" id="PF02570"/>
    </source>
</evidence>
<dbReference type="SUPFAM" id="SSF63965">
    <property type="entry name" value="Precorrin-8X methylmutase CbiC/CobH"/>
    <property type="match status" value="1"/>
</dbReference>
<dbReference type="Gene3D" id="3.40.50.10230">
    <property type="entry name" value="Cobalamin biosynthesis CobH/CbiC, precorrin-8X methylmutase"/>
    <property type="match status" value="1"/>
</dbReference>
<sequence>MTSLFDSYIMVDWSAASTPKTGADSIWYCLIERRGGKLVEVALNNPPTREAAMKDLADHLSDLAARGLKVLVGCDFAFGYPKDFAASLGLKDQSWAGVWKELFACIKDGSDNHNNRFEVAAEFNKKISGTTGPFWGCPKARQTQFLESKKPYMNPLTNEMRLCEQRISGVKPVWQLLGTGCVGSQTMMGIAHLEGLRRHPWLEGQIKVWPFETGLSCEALGEITLAEIYPSQIKVSSLGDLPKDGVQVRTMARHYGELDQVGELNDLFKGDENLSEQERQLVEKEEGWVLGVGKNEKDQALEWLNSYLRLPNDIYRKSQEMIEQDIDVSGFDEEMRDVAIRMIHACGDVDVGVDIAYSEGAATKGRAALEGGCPILVDVEMVSHGIIRKRLAHHNPVVCTLNDARTPAKAEELGTTRSAAAVEFWGEWLEGAVVVIGNAPTALFHLVQGILDGHYAKPALIIACPVGFVGAMESKETLIALAQDIDVPYITLRGRRGGSAIAASALNALAKKGITQ</sequence>
<comment type="pathway">
    <text evidence="1">Cofactor biosynthesis; adenosylcobalamin biosynthesis.</text>
</comment>
<dbReference type="UniPathway" id="UPA00148"/>
<dbReference type="PANTHER" id="PTHR43588">
    <property type="entry name" value="COBALT-PRECORRIN-8 METHYLMUTASE"/>
    <property type="match status" value="1"/>
</dbReference>
<reference evidence="6 7" key="1">
    <citation type="submission" date="2016-07" db="EMBL/GenBank/DDBJ databases">
        <authorList>
            <person name="Lefevre C.T."/>
        </authorList>
    </citation>
    <scope>NUCLEOTIDE SEQUENCE [LARGE SCALE GENOMIC DNA]</scope>
    <source>
        <strain evidence="6">PR1</strain>
    </source>
</reference>
<dbReference type="InterPro" id="IPR003722">
    <property type="entry name" value="Cbl_synth_CobH/CbiC"/>
</dbReference>
<evidence type="ECO:0000256" key="3">
    <source>
        <dbReference type="ARBA" id="ARBA00022573"/>
    </source>
</evidence>
<evidence type="ECO:0000256" key="1">
    <source>
        <dbReference type="ARBA" id="ARBA00004953"/>
    </source>
</evidence>
<gene>
    <name evidence="6" type="ORF">MTBPR1_50116</name>
</gene>
<proteinExistence type="inferred from homology"/>
<keyword evidence="4" id="KW-0413">Isomerase</keyword>
<dbReference type="AlphaFoldDB" id="A0A1C3RJB1"/>
<name>A0A1C3RJB1_9PROT</name>
<dbReference type="Pfam" id="PF02570">
    <property type="entry name" value="CbiC"/>
    <property type="match status" value="1"/>
</dbReference>
<keyword evidence="7" id="KW-1185">Reference proteome</keyword>
<organism evidence="6 7">
    <name type="scientific">Candidatus Terasakiella magnetica</name>
    <dbReference type="NCBI Taxonomy" id="1867952"/>
    <lineage>
        <taxon>Bacteria</taxon>
        <taxon>Pseudomonadati</taxon>
        <taxon>Pseudomonadota</taxon>
        <taxon>Alphaproteobacteria</taxon>
        <taxon>Rhodospirillales</taxon>
        <taxon>Terasakiellaceae</taxon>
        <taxon>Terasakiella</taxon>
    </lineage>
</organism>
<accession>A0A1C3RJB1</accession>
<keyword evidence="3" id="KW-0169">Cobalamin biosynthesis</keyword>
<evidence type="ECO:0000313" key="6">
    <source>
        <dbReference type="EMBL" id="SCA57360.1"/>
    </source>
</evidence>
<dbReference type="Proteomes" id="UP000231658">
    <property type="component" value="Unassembled WGS sequence"/>
</dbReference>
<comment type="similarity">
    <text evidence="2">Belongs to the CobH/CbiC family.</text>
</comment>
<dbReference type="STRING" id="1867952.MTBPR1_50116"/>
<dbReference type="GO" id="GO:0009236">
    <property type="term" value="P:cobalamin biosynthetic process"/>
    <property type="evidence" value="ECO:0007669"/>
    <property type="project" value="UniProtKB-UniPathway"/>
</dbReference>
<protein>
    <submittedName>
        <fullName evidence="6">Precorrin-8X methylmutase</fullName>
    </submittedName>
</protein>